<dbReference type="InterPro" id="IPR000683">
    <property type="entry name" value="Gfo/Idh/MocA-like_OxRdtase_N"/>
</dbReference>
<dbReference type="InterPro" id="IPR006311">
    <property type="entry name" value="TAT_signal"/>
</dbReference>
<sequence length="452" mass="50125">MSVTRTNVSRRRFMQASAVGTSALLLPQVHVSGQEAKPEQQKLNIGIIGTGGRGQANLGGVQHENIYALCDTNGNVIDQARSNYPKAKVTSDWRELVEDPQIDAVVISTADHHHALASIAAMRAGKHVYCEKPLAHTVREARLMQQVYAEQRGKIATQMGTQIHATDNYRRVVELVQAGAIGPIREAHVWCGRTINPVDPVELPEQSIPANFDWETWLGPAAMRPYNGGYWQGGNLNWNRRWEFGNGVLGDMGSHLIDLPYWALELTHPESVESEGPAIDEFACPPWQVVTWQHPARSGNEYVSGPLKVVWYHGNEGMQRRSDLLQPQLGDDTNLADWHIGVTFVGDKGLLTADYGRHLLSPSGEFADYTPPAPSIEKSAGHYHEWTNACKSGGESLCNFEYSGRLIEHNLLGNVAHRAGKKLTWDAESATITNVPEAMQFVDKEYRDGWKV</sequence>
<dbReference type="Pfam" id="PF19051">
    <property type="entry name" value="GFO_IDH_MocA_C2"/>
    <property type="match status" value="1"/>
</dbReference>
<dbReference type="InterPro" id="IPR043906">
    <property type="entry name" value="Gfo/Idh/MocA_OxRdtase_bact_C"/>
</dbReference>
<dbReference type="Gene3D" id="3.30.360.10">
    <property type="entry name" value="Dihydrodipicolinate Reductase, domain 2"/>
    <property type="match status" value="1"/>
</dbReference>
<dbReference type="Pfam" id="PF01408">
    <property type="entry name" value="GFO_IDH_MocA"/>
    <property type="match status" value="1"/>
</dbReference>
<keyword evidence="3" id="KW-0560">Oxidoreductase</keyword>
<protein>
    <submittedName>
        <fullName evidence="3">Inositol 2-dehydrogenase</fullName>
        <ecNumber evidence="3">1.1.1.18</ecNumber>
    </submittedName>
</protein>
<evidence type="ECO:0000259" key="2">
    <source>
        <dbReference type="Pfam" id="PF19051"/>
    </source>
</evidence>
<evidence type="ECO:0000259" key="1">
    <source>
        <dbReference type="Pfam" id="PF01408"/>
    </source>
</evidence>
<dbReference type="GO" id="GO:0050112">
    <property type="term" value="F:inositol 2-dehydrogenase (NAD+) activity"/>
    <property type="evidence" value="ECO:0007669"/>
    <property type="project" value="UniProtKB-EC"/>
</dbReference>
<organism evidence="3 4">
    <name type="scientific">Aeoliella mucimassa</name>
    <dbReference type="NCBI Taxonomy" id="2527972"/>
    <lineage>
        <taxon>Bacteria</taxon>
        <taxon>Pseudomonadati</taxon>
        <taxon>Planctomycetota</taxon>
        <taxon>Planctomycetia</taxon>
        <taxon>Pirellulales</taxon>
        <taxon>Lacipirellulaceae</taxon>
        <taxon>Aeoliella</taxon>
    </lineage>
</organism>
<reference evidence="3 4" key="1">
    <citation type="submission" date="2019-02" db="EMBL/GenBank/DDBJ databases">
        <title>Deep-cultivation of Planctomycetes and their phenomic and genomic characterization uncovers novel biology.</title>
        <authorList>
            <person name="Wiegand S."/>
            <person name="Jogler M."/>
            <person name="Boedeker C."/>
            <person name="Pinto D."/>
            <person name="Vollmers J."/>
            <person name="Rivas-Marin E."/>
            <person name="Kohn T."/>
            <person name="Peeters S.H."/>
            <person name="Heuer A."/>
            <person name="Rast P."/>
            <person name="Oberbeckmann S."/>
            <person name="Bunk B."/>
            <person name="Jeske O."/>
            <person name="Meyerdierks A."/>
            <person name="Storesund J.E."/>
            <person name="Kallscheuer N."/>
            <person name="Luecker S."/>
            <person name="Lage O.M."/>
            <person name="Pohl T."/>
            <person name="Merkel B.J."/>
            <person name="Hornburger P."/>
            <person name="Mueller R.-W."/>
            <person name="Bruemmer F."/>
            <person name="Labrenz M."/>
            <person name="Spormann A.M."/>
            <person name="Op den Camp H."/>
            <person name="Overmann J."/>
            <person name="Amann R."/>
            <person name="Jetten M.S.M."/>
            <person name="Mascher T."/>
            <person name="Medema M.H."/>
            <person name="Devos D.P."/>
            <person name="Kaster A.-K."/>
            <person name="Ovreas L."/>
            <person name="Rohde M."/>
            <person name="Galperin M.Y."/>
            <person name="Jogler C."/>
        </authorList>
    </citation>
    <scope>NUCLEOTIDE SEQUENCE [LARGE SCALE GENOMIC DNA]</scope>
    <source>
        <strain evidence="3 4">Pan181</strain>
    </source>
</reference>
<feature type="domain" description="Gfo/Idh/MocA-like oxidoreductase bacterial type C-terminal" evidence="2">
    <location>
        <begin position="201"/>
        <end position="293"/>
    </location>
</feature>
<dbReference type="PANTHER" id="PTHR43818:SF10">
    <property type="entry name" value="NADH-DEPENDENT DEHYDROGENASE-RELATED"/>
    <property type="match status" value="1"/>
</dbReference>
<dbReference type="EC" id="1.1.1.18" evidence="3"/>
<dbReference type="Proteomes" id="UP000315750">
    <property type="component" value="Chromosome"/>
</dbReference>
<dbReference type="PANTHER" id="PTHR43818">
    <property type="entry name" value="BCDNA.GH03377"/>
    <property type="match status" value="1"/>
</dbReference>
<proteinExistence type="predicted"/>
<dbReference type="Gene3D" id="3.40.50.720">
    <property type="entry name" value="NAD(P)-binding Rossmann-like Domain"/>
    <property type="match status" value="1"/>
</dbReference>
<dbReference type="InterPro" id="IPR019546">
    <property type="entry name" value="TAT_signal_bac_arc"/>
</dbReference>
<dbReference type="AlphaFoldDB" id="A0A518AGU6"/>
<dbReference type="PROSITE" id="PS51318">
    <property type="entry name" value="TAT"/>
    <property type="match status" value="1"/>
</dbReference>
<gene>
    <name evidence="3" type="primary">iolG_1</name>
    <name evidence="3" type="ORF">Pan181_01300</name>
</gene>
<dbReference type="RefSeq" id="WP_145244989.1">
    <property type="nucleotide sequence ID" value="NZ_CP036278.1"/>
</dbReference>
<dbReference type="EMBL" id="CP036278">
    <property type="protein sequence ID" value="QDU53951.1"/>
    <property type="molecule type" value="Genomic_DNA"/>
</dbReference>
<keyword evidence="4" id="KW-1185">Reference proteome</keyword>
<dbReference type="InterPro" id="IPR050463">
    <property type="entry name" value="Gfo/Idh/MocA_oxidrdct_glycsds"/>
</dbReference>
<feature type="domain" description="Gfo/Idh/MocA-like oxidoreductase N-terminal" evidence="1">
    <location>
        <begin position="43"/>
        <end position="153"/>
    </location>
</feature>
<accession>A0A518AGU6</accession>
<dbReference type="SUPFAM" id="SSF51735">
    <property type="entry name" value="NAD(P)-binding Rossmann-fold domains"/>
    <property type="match status" value="1"/>
</dbReference>
<dbReference type="KEGG" id="amuc:Pan181_01300"/>
<name>A0A518AGU6_9BACT</name>
<evidence type="ECO:0000313" key="4">
    <source>
        <dbReference type="Proteomes" id="UP000315750"/>
    </source>
</evidence>
<dbReference type="OrthoDB" id="255433at2"/>
<dbReference type="SUPFAM" id="SSF55347">
    <property type="entry name" value="Glyceraldehyde-3-phosphate dehydrogenase-like, C-terminal domain"/>
    <property type="match status" value="1"/>
</dbReference>
<dbReference type="InterPro" id="IPR036291">
    <property type="entry name" value="NAD(P)-bd_dom_sf"/>
</dbReference>
<dbReference type="GO" id="GO:0000166">
    <property type="term" value="F:nucleotide binding"/>
    <property type="evidence" value="ECO:0007669"/>
    <property type="project" value="InterPro"/>
</dbReference>
<dbReference type="NCBIfam" id="TIGR01409">
    <property type="entry name" value="TAT_signal_seq"/>
    <property type="match status" value="1"/>
</dbReference>
<evidence type="ECO:0000313" key="3">
    <source>
        <dbReference type="EMBL" id="QDU53951.1"/>
    </source>
</evidence>